<dbReference type="InterPro" id="IPR003852">
    <property type="entry name" value="Sig_transdc_His_kinase_KdpD_N"/>
</dbReference>
<keyword evidence="12 14" id="KW-0472">Membrane</keyword>
<dbReference type="InterPro" id="IPR036890">
    <property type="entry name" value="HATPase_C_sf"/>
</dbReference>
<dbReference type="GO" id="GO:0042802">
    <property type="term" value="F:identical protein binding"/>
    <property type="evidence" value="ECO:0007669"/>
    <property type="project" value="UniProtKB-ARBA"/>
</dbReference>
<dbReference type="Pfam" id="PF02518">
    <property type="entry name" value="HATPase_c"/>
    <property type="match status" value="1"/>
</dbReference>
<keyword evidence="8 16" id="KW-0418">Kinase</keyword>
<dbReference type="SUPFAM" id="SSF55781">
    <property type="entry name" value="GAF domain-like"/>
    <property type="match status" value="1"/>
</dbReference>
<dbReference type="InterPro" id="IPR003594">
    <property type="entry name" value="HATPase_dom"/>
</dbReference>
<keyword evidence="10 14" id="KW-1133">Transmembrane helix</keyword>
<dbReference type="InterPro" id="IPR025201">
    <property type="entry name" value="KdpD_TM"/>
</dbReference>
<evidence type="ECO:0000256" key="4">
    <source>
        <dbReference type="ARBA" id="ARBA00022553"/>
    </source>
</evidence>
<dbReference type="Gene3D" id="3.40.50.620">
    <property type="entry name" value="HUPs"/>
    <property type="match status" value="1"/>
</dbReference>
<dbReference type="SUPFAM" id="SSF55874">
    <property type="entry name" value="ATPase domain of HSP90 chaperone/DNA topoisomerase II/histidine kinase"/>
    <property type="match status" value="1"/>
</dbReference>
<dbReference type="FunFam" id="3.40.50.300:FF:000483">
    <property type="entry name" value="Sensor histidine kinase KdpD"/>
    <property type="match status" value="1"/>
</dbReference>
<sequence>MTNQDDQRPNPDLLLESIRSNETCKRGKLKIFLGYAAGVGKTYSMLDDAREKFQSGIDVVVGYVEPHARPETMQLLEGLPALPPKVVKHKNIELKEFDLDAALGRKPELILVDELAHTNDIGMRNRKRYQDIEELLNAGIDVYTTVNIQHIESLNDIVQDITKVAVRETIPDYIFDNADTVEIIDFVPDELLRRFEAGKVYRPARAETAMKNFFTKENLRLLREIAMRKAADRISHDNQLEFCIANKMANVKLLVCVSESPSSAKSIRWTARTAEAFHAPWTAIYVDNIGGRLFDDGEKNDIQANLDLAKRLGAETVRLNGHDIAATIAEYAKISGVTNIVIGKSKTKKSLKSLFETDLEDKLISLLPNVEIHIIPGAPQKLYRKQKRIRIRENLFLSWPDTLKTIGILLAATLLSMGLRAVDIGDQNVIMVFILSVLVISRITMGHLYGMVASVLSVLLFNFFFTVPFYTFNAIQPGYPITFVIMFLAAFITSTLTVRIKTQVRLSVEREHRTRVLYEINKKLLVTRGLENIVTLTNEYITKIFDRSVIFYTQDPEDSSTGVLMQSPSDSEASFLLKDDERAVAHWVFLNKKRAGAGTDTLMGAGAYYMPIISQGKVLGVIGISCANGKLDQNSRLFLRMLTSQVAMALERQSLSDEQRRIVIESEKEKMRSNLLRAISHDLRTPLTGILGASSAILENGDNLDKHTHDELISNIKEDSQWLIRMVENLLSVTRINEGTMNVAKSPEAVEEIVAETLSRIRKRFPNRKISVKVPDELLMVPMDGTLIEQVLINLLENAIKHSPEESAVELEVKKERKFAVFEVRDNGEGIAEQDFPYLFESYVPNGKRSSDSSRGMGIGLSICMSIIKAHNGKMEAANRKEGGAVFLFKLPLEGK</sequence>
<dbReference type="FunFam" id="3.30.565.10:FF:000042">
    <property type="entry name" value="Two-component sensor histidine kinase KdpD"/>
    <property type="match status" value="1"/>
</dbReference>
<dbReference type="SMART" id="SM00388">
    <property type="entry name" value="HisKA"/>
    <property type="match status" value="1"/>
</dbReference>
<keyword evidence="11" id="KW-0902">Two-component regulatory system</keyword>
<evidence type="ECO:0000256" key="11">
    <source>
        <dbReference type="ARBA" id="ARBA00023012"/>
    </source>
</evidence>
<dbReference type="InterPro" id="IPR003661">
    <property type="entry name" value="HisK_dim/P_dom"/>
</dbReference>
<evidence type="ECO:0000256" key="6">
    <source>
        <dbReference type="ARBA" id="ARBA00022692"/>
    </source>
</evidence>
<dbReference type="InterPro" id="IPR029016">
    <property type="entry name" value="GAF-like_dom_sf"/>
</dbReference>
<keyword evidence="6 14" id="KW-0812">Transmembrane</keyword>
<evidence type="ECO:0000256" key="13">
    <source>
        <dbReference type="ARBA" id="ARBA00057300"/>
    </source>
</evidence>
<dbReference type="GO" id="GO:0000155">
    <property type="term" value="F:phosphorelay sensor kinase activity"/>
    <property type="evidence" value="ECO:0007669"/>
    <property type="project" value="InterPro"/>
</dbReference>
<keyword evidence="17" id="KW-1185">Reference proteome</keyword>
<dbReference type="Pfam" id="PF02702">
    <property type="entry name" value="KdpD"/>
    <property type="match status" value="1"/>
</dbReference>
<evidence type="ECO:0000256" key="8">
    <source>
        <dbReference type="ARBA" id="ARBA00022777"/>
    </source>
</evidence>
<dbReference type="SMART" id="SM00387">
    <property type="entry name" value="HATPase_c"/>
    <property type="match status" value="1"/>
</dbReference>
<evidence type="ECO:0000259" key="15">
    <source>
        <dbReference type="PROSITE" id="PS50109"/>
    </source>
</evidence>
<dbReference type="Pfam" id="PF00512">
    <property type="entry name" value="HisKA"/>
    <property type="match status" value="1"/>
</dbReference>
<keyword evidence="7" id="KW-0547">Nucleotide-binding</keyword>
<evidence type="ECO:0000256" key="7">
    <source>
        <dbReference type="ARBA" id="ARBA00022741"/>
    </source>
</evidence>
<dbReference type="Gene3D" id="3.40.50.300">
    <property type="entry name" value="P-loop containing nucleotide triphosphate hydrolases"/>
    <property type="match status" value="1"/>
</dbReference>
<dbReference type="EMBL" id="JAGSND010000002">
    <property type="protein sequence ID" value="MBR0597014.1"/>
    <property type="molecule type" value="Genomic_DNA"/>
</dbReference>
<evidence type="ECO:0000256" key="1">
    <source>
        <dbReference type="ARBA" id="ARBA00000085"/>
    </source>
</evidence>
<evidence type="ECO:0000256" key="3">
    <source>
        <dbReference type="ARBA" id="ARBA00012438"/>
    </source>
</evidence>
<keyword evidence="9" id="KW-0067">ATP-binding</keyword>
<protein>
    <recommendedName>
        <fullName evidence="3">histidine kinase</fullName>
        <ecNumber evidence="3">2.7.13.3</ecNumber>
    </recommendedName>
</protein>
<evidence type="ECO:0000313" key="16">
    <source>
        <dbReference type="EMBL" id="MBR0597014.1"/>
    </source>
</evidence>
<evidence type="ECO:0000256" key="2">
    <source>
        <dbReference type="ARBA" id="ARBA00004141"/>
    </source>
</evidence>
<dbReference type="InterPro" id="IPR014729">
    <property type="entry name" value="Rossmann-like_a/b/a_fold"/>
</dbReference>
<dbReference type="PANTHER" id="PTHR45569:SF1">
    <property type="entry name" value="SENSOR PROTEIN KDPD"/>
    <property type="match status" value="1"/>
</dbReference>
<dbReference type="CDD" id="cd00082">
    <property type="entry name" value="HisKA"/>
    <property type="match status" value="1"/>
</dbReference>
<keyword evidence="4" id="KW-0597">Phosphoprotein</keyword>
<dbReference type="InterPro" id="IPR038318">
    <property type="entry name" value="KdpD_sf"/>
</dbReference>
<dbReference type="PRINTS" id="PR00344">
    <property type="entry name" value="BCTRLSENSOR"/>
</dbReference>
<evidence type="ECO:0000256" key="12">
    <source>
        <dbReference type="ARBA" id="ARBA00023136"/>
    </source>
</evidence>
<evidence type="ECO:0000256" key="5">
    <source>
        <dbReference type="ARBA" id="ARBA00022679"/>
    </source>
</evidence>
<dbReference type="InterPro" id="IPR005467">
    <property type="entry name" value="His_kinase_dom"/>
</dbReference>
<dbReference type="PANTHER" id="PTHR45569">
    <property type="entry name" value="SENSOR PROTEIN KDPD"/>
    <property type="match status" value="1"/>
</dbReference>
<evidence type="ECO:0000256" key="10">
    <source>
        <dbReference type="ARBA" id="ARBA00022989"/>
    </source>
</evidence>
<reference evidence="16" key="2">
    <citation type="submission" date="2021-04" db="EMBL/GenBank/DDBJ databases">
        <authorList>
            <person name="Liu J."/>
        </authorList>
    </citation>
    <scope>NUCLEOTIDE SEQUENCE</scope>
    <source>
        <strain evidence="16">BAD-6</strain>
    </source>
</reference>
<feature type="transmembrane region" description="Helical" evidence="14">
    <location>
        <begin position="427"/>
        <end position="445"/>
    </location>
</feature>
<feature type="transmembrane region" description="Helical" evidence="14">
    <location>
        <begin position="478"/>
        <end position="500"/>
    </location>
</feature>
<comment type="caution">
    <text evidence="16">The sequence shown here is derived from an EMBL/GenBank/DDBJ whole genome shotgun (WGS) entry which is preliminary data.</text>
</comment>
<dbReference type="SUPFAM" id="SSF52402">
    <property type="entry name" value="Adenine nucleotide alpha hydrolases-like"/>
    <property type="match status" value="1"/>
</dbReference>
<dbReference type="CDD" id="cd00075">
    <property type="entry name" value="HATPase"/>
    <property type="match status" value="1"/>
</dbReference>
<dbReference type="AlphaFoldDB" id="A0A8J7VXT1"/>
<dbReference type="Gene3D" id="3.30.450.40">
    <property type="match status" value="1"/>
</dbReference>
<dbReference type="InterPro" id="IPR004358">
    <property type="entry name" value="Sig_transdc_His_kin-like_C"/>
</dbReference>
<dbReference type="PROSITE" id="PS50109">
    <property type="entry name" value="HIS_KIN"/>
    <property type="match status" value="1"/>
</dbReference>
<dbReference type="Gene3D" id="1.10.287.130">
    <property type="match status" value="1"/>
</dbReference>
<feature type="domain" description="Histidine kinase" evidence="15">
    <location>
        <begin position="678"/>
        <end position="895"/>
    </location>
</feature>
<dbReference type="InterPro" id="IPR036097">
    <property type="entry name" value="HisK_dim/P_sf"/>
</dbReference>
<comment type="function">
    <text evidence="13">Member of the two-component regulatory system KdpD/KdpE involved in the regulation of the kdp operon. KdpD may function as a membrane-associated protein kinase that phosphorylates KdpE in response to environmental signals.</text>
</comment>
<dbReference type="GO" id="GO:0005886">
    <property type="term" value="C:plasma membrane"/>
    <property type="evidence" value="ECO:0007669"/>
    <property type="project" value="TreeGrafter"/>
</dbReference>
<dbReference type="GO" id="GO:0005524">
    <property type="term" value="F:ATP binding"/>
    <property type="evidence" value="ECO:0007669"/>
    <property type="project" value="UniProtKB-KW"/>
</dbReference>
<dbReference type="InterPro" id="IPR027417">
    <property type="entry name" value="P-loop_NTPase"/>
</dbReference>
<dbReference type="SUPFAM" id="SSF47384">
    <property type="entry name" value="Homodimeric domain of signal transducing histidine kinase"/>
    <property type="match status" value="1"/>
</dbReference>
<evidence type="ECO:0000313" key="17">
    <source>
        <dbReference type="Proteomes" id="UP000675664"/>
    </source>
</evidence>
<evidence type="ECO:0000256" key="9">
    <source>
        <dbReference type="ARBA" id="ARBA00022840"/>
    </source>
</evidence>
<dbReference type="Gene3D" id="1.20.120.620">
    <property type="entry name" value="Backbone structure of the membrane domain of e. Coli histidine kinase receptor kdpd"/>
    <property type="match status" value="1"/>
</dbReference>
<gene>
    <name evidence="16" type="ORF">KCX82_03935</name>
</gene>
<dbReference type="EC" id="2.7.13.3" evidence="3"/>
<dbReference type="Gene3D" id="3.30.565.10">
    <property type="entry name" value="Histidine kinase-like ATPase, C-terminal domain"/>
    <property type="match status" value="1"/>
</dbReference>
<feature type="transmembrane region" description="Helical" evidence="14">
    <location>
        <begin position="452"/>
        <end position="472"/>
    </location>
</feature>
<dbReference type="Pfam" id="PF13493">
    <property type="entry name" value="DUF4118"/>
    <property type="match status" value="1"/>
</dbReference>
<proteinExistence type="predicted"/>
<evidence type="ECO:0000256" key="14">
    <source>
        <dbReference type="SAM" id="Phobius"/>
    </source>
</evidence>
<dbReference type="GO" id="GO:0005737">
    <property type="term" value="C:cytoplasm"/>
    <property type="evidence" value="ECO:0007669"/>
    <property type="project" value="UniProtKB-ARBA"/>
</dbReference>
<keyword evidence="5" id="KW-0808">Transferase</keyword>
<name>A0A8J7VXT1_9FIRM</name>
<accession>A0A8J7VXT1</accession>
<dbReference type="CDD" id="cd01987">
    <property type="entry name" value="USP_KdpD-like"/>
    <property type="match status" value="1"/>
</dbReference>
<comment type="catalytic activity">
    <reaction evidence="1">
        <text>ATP + protein L-histidine = ADP + protein N-phospho-L-histidine.</text>
        <dbReference type="EC" id="2.7.13.3"/>
    </reaction>
</comment>
<dbReference type="Proteomes" id="UP000675664">
    <property type="component" value="Unassembled WGS sequence"/>
</dbReference>
<dbReference type="InterPro" id="IPR052023">
    <property type="entry name" value="Histidine_kinase_KdpD"/>
</dbReference>
<dbReference type="RefSeq" id="WP_227017146.1">
    <property type="nucleotide sequence ID" value="NZ_JAGSND010000002.1"/>
</dbReference>
<organism evidence="16 17">
    <name type="scientific">Sinanaerobacter chloroacetimidivorans</name>
    <dbReference type="NCBI Taxonomy" id="2818044"/>
    <lineage>
        <taxon>Bacteria</taxon>
        <taxon>Bacillati</taxon>
        <taxon>Bacillota</taxon>
        <taxon>Clostridia</taxon>
        <taxon>Peptostreptococcales</taxon>
        <taxon>Anaerovoracaceae</taxon>
        <taxon>Sinanaerobacter</taxon>
    </lineage>
</organism>
<reference evidence="16" key="1">
    <citation type="submission" date="2021-04" db="EMBL/GenBank/DDBJ databases">
        <title>Sinoanaerobacter chloroacetimidivorans sp. nov., an obligate anaerobic bacterium isolated from anaerobic sludge.</title>
        <authorList>
            <person name="Bao Y."/>
        </authorList>
    </citation>
    <scope>NUCLEOTIDE SEQUENCE</scope>
    <source>
        <strain evidence="16">BAD-6</strain>
    </source>
</reference>
<comment type="subcellular location">
    <subcellularLocation>
        <location evidence="2">Membrane</location>
        <topology evidence="2">Multi-pass membrane protein</topology>
    </subcellularLocation>
</comment>